<keyword evidence="4" id="KW-1185">Reference proteome</keyword>
<evidence type="ECO:0000256" key="1">
    <source>
        <dbReference type="PROSITE-ProRule" id="PRU00325"/>
    </source>
</evidence>
<protein>
    <submittedName>
        <fullName evidence="3">Zinc finger SWIM domain-containing protein</fullName>
    </submittedName>
</protein>
<keyword evidence="1" id="KW-0479">Metal-binding</keyword>
<dbReference type="EMBL" id="CM001436">
    <property type="protein sequence ID" value="EHQ35907.1"/>
    <property type="molecule type" value="Genomic_DNA"/>
</dbReference>
<dbReference type="STRING" id="937775.Metlim_1806"/>
<accession>H1YXA4</accession>
<evidence type="ECO:0000313" key="3">
    <source>
        <dbReference type="EMBL" id="EHQ35907.1"/>
    </source>
</evidence>
<feature type="domain" description="SWIM-type" evidence="2">
    <location>
        <begin position="47"/>
        <end position="87"/>
    </location>
</feature>
<gene>
    <name evidence="3" type="ORF">Metlim_1806</name>
</gene>
<dbReference type="GO" id="GO:0008270">
    <property type="term" value="F:zinc ion binding"/>
    <property type="evidence" value="ECO:0007669"/>
    <property type="project" value="UniProtKB-KW"/>
</dbReference>
<evidence type="ECO:0000259" key="2">
    <source>
        <dbReference type="PROSITE" id="PS50966"/>
    </source>
</evidence>
<dbReference type="Proteomes" id="UP000005741">
    <property type="component" value="Chromosome"/>
</dbReference>
<keyword evidence="1" id="KW-0862">Zinc</keyword>
<keyword evidence="1" id="KW-0863">Zinc-finger</keyword>
<dbReference type="HOGENOM" id="CLU_153623_0_0_2"/>
<dbReference type="AlphaFoldDB" id="H1YXA4"/>
<organism evidence="3 4">
    <name type="scientific">Methanoplanus limicola DSM 2279</name>
    <dbReference type="NCBI Taxonomy" id="937775"/>
    <lineage>
        <taxon>Archaea</taxon>
        <taxon>Methanobacteriati</taxon>
        <taxon>Methanobacteriota</taxon>
        <taxon>Stenosarchaea group</taxon>
        <taxon>Methanomicrobia</taxon>
        <taxon>Methanomicrobiales</taxon>
        <taxon>Methanomicrobiaceae</taxon>
        <taxon>Methanoplanus</taxon>
    </lineage>
</organism>
<dbReference type="PROSITE" id="PS50966">
    <property type="entry name" value="ZF_SWIM"/>
    <property type="match status" value="1"/>
</dbReference>
<dbReference type="InParanoid" id="H1YXA4"/>
<evidence type="ECO:0000313" key="4">
    <source>
        <dbReference type="Proteomes" id="UP000005741"/>
    </source>
</evidence>
<proteinExistence type="predicted"/>
<dbReference type="InterPro" id="IPR007527">
    <property type="entry name" value="Znf_SWIM"/>
</dbReference>
<sequence length="110" mass="12737">MDIYRALDISGRLTPELRREIVREFGNRGKKALDVVDQGGVLRYRDFIVVKGKTGDYIVEGGFCTCDDFTFRGNECYHIIAVRIARYIRAETEIEGWYSDTPGFFRKKSE</sequence>
<name>H1YXA4_9EURY</name>
<dbReference type="RefSeq" id="WP_004077898.1">
    <property type="nucleotide sequence ID" value="NZ_CM001436.1"/>
</dbReference>
<dbReference type="Pfam" id="PF04434">
    <property type="entry name" value="SWIM"/>
    <property type="match status" value="1"/>
</dbReference>
<reference evidence="3 4" key="1">
    <citation type="submission" date="2011-10" db="EMBL/GenBank/DDBJ databases">
        <title>The Improved High-Quality Draft genome of Methanoplanus limicola DSM 2279.</title>
        <authorList>
            <consortium name="US DOE Joint Genome Institute (JGI-PGF)"/>
            <person name="Lucas S."/>
            <person name="Copeland A."/>
            <person name="Lapidus A."/>
            <person name="Glavina del Rio T."/>
            <person name="Dalin E."/>
            <person name="Tice H."/>
            <person name="Bruce D."/>
            <person name="Goodwin L."/>
            <person name="Pitluck S."/>
            <person name="Peters L."/>
            <person name="Mikhailova N."/>
            <person name="Lu M."/>
            <person name="Kyrpides N."/>
            <person name="Mavromatis K."/>
            <person name="Ivanova N."/>
            <person name="Markowitz V."/>
            <person name="Cheng J.-F."/>
            <person name="Hugenholtz P."/>
            <person name="Woyke T."/>
            <person name="Wu D."/>
            <person name="Wirth R."/>
            <person name="Brambilla E.-M."/>
            <person name="Klenk H.-P."/>
            <person name="Eisen J.A."/>
        </authorList>
    </citation>
    <scope>NUCLEOTIDE SEQUENCE [LARGE SCALE GENOMIC DNA]</scope>
    <source>
        <strain evidence="3 4">DSM 2279</strain>
    </source>
</reference>